<keyword evidence="4" id="KW-1185">Reference proteome</keyword>
<dbReference type="WBParaSite" id="DME_0000532301-mRNA-1">
    <property type="protein sequence ID" value="DME_0000532301-mRNA-1"/>
    <property type="gene ID" value="DME_0000532301"/>
</dbReference>
<dbReference type="PANTHER" id="PTHR46706:SF12">
    <property type="entry name" value="PROTEIN QUA-1-RELATED"/>
    <property type="match status" value="1"/>
</dbReference>
<evidence type="ECO:0000313" key="2">
    <source>
        <dbReference type="EMBL" id="VDN59149.1"/>
    </source>
</evidence>
<keyword evidence="1" id="KW-0217">Developmental protein</keyword>
<evidence type="ECO:0000313" key="5">
    <source>
        <dbReference type="WBParaSite" id="DME_0000532301-mRNA-1"/>
    </source>
</evidence>
<evidence type="ECO:0000256" key="1">
    <source>
        <dbReference type="ARBA" id="ARBA00022473"/>
    </source>
</evidence>
<protein>
    <submittedName>
        <fullName evidence="2 5">Uncharacterized protein</fullName>
    </submittedName>
</protein>
<dbReference type="Proteomes" id="UP000038040">
    <property type="component" value="Unplaced"/>
</dbReference>
<sequence>MEQNPKVKKKECKGFQECDEKYSDHCSATYQWIGGIAPSTNVSQNKLLLRCCSSKWSLEPVDRGIVKVTQGQIVSGGEQKIQNRHVFDYISNIEKHVNDDNLVTYMVSFKRVYCTTNLQNQVLDDTAKIIISTLNSSEIRKRPRKIKEPKQALKKVISLSAPTTKSSLSTLSPLVQFNLNSPVYQEKQQNLFGGGATRRDLQIPQQNQFPFSNQDRNNFVQQQPLTKAFPPQRNYVPPNEYGASPLEEKNDLFNNAYSKENAQRYLPENTDYGSSSADYFQASSIDPLLPLRQLLQAIFRVG</sequence>
<reference evidence="2 4" key="2">
    <citation type="submission" date="2018-11" db="EMBL/GenBank/DDBJ databases">
        <authorList>
            <consortium name="Pathogen Informatics"/>
        </authorList>
    </citation>
    <scope>NUCLEOTIDE SEQUENCE [LARGE SCALE GENOMIC DNA]</scope>
</reference>
<dbReference type="PANTHER" id="PTHR46706">
    <property type="entry name" value="PROTEIN QUA-1-RELATED"/>
    <property type="match status" value="1"/>
</dbReference>
<accession>A0A0N4UDC4</accession>
<name>A0A0N4UDC4_DRAME</name>
<proteinExistence type="predicted"/>
<evidence type="ECO:0000313" key="3">
    <source>
        <dbReference type="Proteomes" id="UP000038040"/>
    </source>
</evidence>
<evidence type="ECO:0000313" key="4">
    <source>
        <dbReference type="Proteomes" id="UP000274756"/>
    </source>
</evidence>
<dbReference type="STRING" id="318479.A0A0N4UDC4"/>
<dbReference type="EMBL" id="UYYG01001177">
    <property type="protein sequence ID" value="VDN59149.1"/>
    <property type="molecule type" value="Genomic_DNA"/>
</dbReference>
<dbReference type="AlphaFoldDB" id="A0A0N4UDC4"/>
<dbReference type="Proteomes" id="UP000274756">
    <property type="component" value="Unassembled WGS sequence"/>
</dbReference>
<gene>
    <name evidence="2" type="ORF">DME_LOCUS9122</name>
</gene>
<organism evidence="3 5">
    <name type="scientific">Dracunculus medinensis</name>
    <name type="common">Guinea worm</name>
    <dbReference type="NCBI Taxonomy" id="318479"/>
    <lineage>
        <taxon>Eukaryota</taxon>
        <taxon>Metazoa</taxon>
        <taxon>Ecdysozoa</taxon>
        <taxon>Nematoda</taxon>
        <taxon>Chromadorea</taxon>
        <taxon>Rhabditida</taxon>
        <taxon>Spirurina</taxon>
        <taxon>Dracunculoidea</taxon>
        <taxon>Dracunculidae</taxon>
        <taxon>Dracunculus</taxon>
    </lineage>
</organism>
<dbReference type="InterPro" id="IPR052140">
    <property type="entry name" value="Dev_Signal_Hedgehog-like"/>
</dbReference>
<dbReference type="OrthoDB" id="5212at2759"/>
<reference evidence="5" key="1">
    <citation type="submission" date="2017-02" db="UniProtKB">
        <authorList>
            <consortium name="WormBaseParasite"/>
        </authorList>
    </citation>
    <scope>IDENTIFICATION</scope>
</reference>